<dbReference type="PRINTS" id="PR00463">
    <property type="entry name" value="EP450I"/>
</dbReference>
<dbReference type="InterPro" id="IPR050364">
    <property type="entry name" value="Cytochrome_P450_fung"/>
</dbReference>
<evidence type="ECO:0000256" key="5">
    <source>
        <dbReference type="ARBA" id="ARBA00023002"/>
    </source>
</evidence>
<dbReference type="SUPFAM" id="SSF53474">
    <property type="entry name" value="alpha/beta-Hydrolases"/>
    <property type="match status" value="2"/>
</dbReference>
<dbReference type="PANTHER" id="PTHR46300:SF11">
    <property type="entry name" value="OXIDOREDUCTASE, PUTATIVE-RELATED"/>
    <property type="match status" value="1"/>
</dbReference>
<dbReference type="InterPro" id="IPR001128">
    <property type="entry name" value="Cyt_P450"/>
</dbReference>
<dbReference type="HOGENOM" id="CLU_001358_0_0_1"/>
<feature type="domain" description="Carboxylesterase type B" evidence="11">
    <location>
        <begin position="1644"/>
        <end position="1964"/>
    </location>
</feature>
<keyword evidence="7" id="KW-0539">Nucleus</keyword>
<evidence type="ECO:0000256" key="8">
    <source>
        <dbReference type="PIRSR" id="PIRSR602401-1"/>
    </source>
</evidence>
<dbReference type="CDD" id="cd11065">
    <property type="entry name" value="CYP64-like"/>
    <property type="match status" value="1"/>
</dbReference>
<dbReference type="GO" id="GO:0004497">
    <property type="term" value="F:monooxygenase activity"/>
    <property type="evidence" value="ECO:0007669"/>
    <property type="project" value="InterPro"/>
</dbReference>
<dbReference type="GO" id="GO:0008270">
    <property type="term" value="F:zinc ion binding"/>
    <property type="evidence" value="ECO:0007669"/>
    <property type="project" value="InterPro"/>
</dbReference>
<feature type="signal peptide" evidence="10">
    <location>
        <begin position="1"/>
        <end position="25"/>
    </location>
</feature>
<evidence type="ECO:0000256" key="10">
    <source>
        <dbReference type="SAM" id="SignalP"/>
    </source>
</evidence>
<dbReference type="Gene3D" id="1.10.630.10">
    <property type="entry name" value="Cytochrome P450"/>
    <property type="match status" value="1"/>
</dbReference>
<feature type="chain" id="PRO_5003958155" evidence="10">
    <location>
        <begin position="26"/>
        <end position="2021"/>
    </location>
</feature>
<comment type="cofactor">
    <cofactor evidence="8">
        <name>heme</name>
        <dbReference type="ChEBI" id="CHEBI:30413"/>
    </cofactor>
</comment>
<feature type="domain" description="Carboxylesterase type B" evidence="11">
    <location>
        <begin position="1151"/>
        <end position="1585"/>
    </location>
</feature>
<keyword evidence="10" id="KW-0732">Signal</keyword>
<reference evidence="13" key="1">
    <citation type="submission" date="2012-08" db="EMBL/GenBank/DDBJ databases">
        <title>Genome analysis of Colletotrichum orbiculare and Colletotrichum fructicola.</title>
        <authorList>
            <person name="Gan P.H.P."/>
            <person name="Ikeda K."/>
            <person name="Irieda H."/>
            <person name="Narusaka M."/>
            <person name="O'Connell R.J."/>
            <person name="Narusaka Y."/>
            <person name="Takano Y."/>
            <person name="Kubo Y."/>
            <person name="Shirasu K."/>
        </authorList>
    </citation>
    <scope>NUCLEOTIDE SEQUENCE</scope>
    <source>
        <strain evidence="13">Nara gc5</strain>
    </source>
</reference>
<dbReference type="PROSITE" id="PS00122">
    <property type="entry name" value="CARBOXYLESTERASE_B_1"/>
    <property type="match status" value="2"/>
</dbReference>
<keyword evidence="6 8" id="KW-0408">Iron</keyword>
<feature type="compositionally biased region" description="Polar residues" evidence="9">
    <location>
        <begin position="578"/>
        <end position="591"/>
    </location>
</feature>
<dbReference type="Pfam" id="PF00135">
    <property type="entry name" value="COesterase"/>
    <property type="match status" value="2"/>
</dbReference>
<evidence type="ECO:0000256" key="4">
    <source>
        <dbReference type="ARBA" id="ARBA00022801"/>
    </source>
</evidence>
<feature type="binding site" description="axial binding residue" evidence="8">
    <location>
        <position position="445"/>
    </location>
    <ligand>
        <name>heme</name>
        <dbReference type="ChEBI" id="CHEBI:30413"/>
    </ligand>
    <ligandPart>
        <name>Fe</name>
        <dbReference type="ChEBI" id="CHEBI:18248"/>
    </ligandPart>
</feature>
<dbReference type="PROSITE" id="PS00086">
    <property type="entry name" value="CYTOCHROME_P450"/>
    <property type="match status" value="1"/>
</dbReference>
<dbReference type="InterPro" id="IPR017972">
    <property type="entry name" value="Cyt_P450_CS"/>
</dbReference>
<keyword evidence="5" id="KW-0560">Oxidoreductase</keyword>
<dbReference type="InterPro" id="IPR019826">
    <property type="entry name" value="Carboxylesterase_B_AS"/>
</dbReference>
<proteinExistence type="inferred from homology"/>
<dbReference type="PRINTS" id="PR00385">
    <property type="entry name" value="P450"/>
</dbReference>
<comment type="similarity">
    <text evidence="2">Belongs to the cytochrome P450 family.</text>
</comment>
<feature type="region of interest" description="Disordered" evidence="9">
    <location>
        <begin position="510"/>
        <end position="613"/>
    </location>
</feature>
<dbReference type="GO" id="GO:0016705">
    <property type="term" value="F:oxidoreductase activity, acting on paired donors, with incorporation or reduction of molecular oxygen"/>
    <property type="evidence" value="ECO:0007669"/>
    <property type="project" value="InterPro"/>
</dbReference>
<dbReference type="GO" id="GO:0003677">
    <property type="term" value="F:DNA binding"/>
    <property type="evidence" value="ECO:0007669"/>
    <property type="project" value="InterPro"/>
</dbReference>
<keyword evidence="4" id="KW-0378">Hydrolase</keyword>
<evidence type="ECO:0000256" key="2">
    <source>
        <dbReference type="ARBA" id="ARBA00010617"/>
    </source>
</evidence>
<evidence type="ECO:0000256" key="1">
    <source>
        <dbReference type="ARBA" id="ARBA00005964"/>
    </source>
</evidence>
<dbReference type="GO" id="GO:0005506">
    <property type="term" value="F:iron ion binding"/>
    <property type="evidence" value="ECO:0007669"/>
    <property type="project" value="InterPro"/>
</dbReference>
<feature type="compositionally biased region" description="Basic and acidic residues" evidence="9">
    <location>
        <begin position="537"/>
        <end position="547"/>
    </location>
</feature>
<dbReference type="InterPro" id="IPR029058">
    <property type="entry name" value="AB_hydrolase_fold"/>
</dbReference>
<evidence type="ECO:0000256" key="3">
    <source>
        <dbReference type="ARBA" id="ARBA00022723"/>
    </source>
</evidence>
<dbReference type="Pfam" id="PF00067">
    <property type="entry name" value="p450"/>
    <property type="match status" value="1"/>
</dbReference>
<evidence type="ECO:0000256" key="7">
    <source>
        <dbReference type="ARBA" id="ARBA00023242"/>
    </source>
</evidence>
<dbReference type="InterPro" id="IPR002018">
    <property type="entry name" value="CarbesteraseB"/>
</dbReference>
<dbReference type="GO" id="GO:0020037">
    <property type="term" value="F:heme binding"/>
    <property type="evidence" value="ECO:0007669"/>
    <property type="project" value="InterPro"/>
</dbReference>
<evidence type="ECO:0000259" key="12">
    <source>
        <dbReference type="Pfam" id="PF04082"/>
    </source>
</evidence>
<organism evidence="13">
    <name type="scientific">Colletotrichum fructicola (strain Nara gc5)</name>
    <name type="common">Anthracnose fungus</name>
    <name type="synonym">Colletotrichum gloeosporioides (strain Nara gc5)</name>
    <dbReference type="NCBI Taxonomy" id="1213859"/>
    <lineage>
        <taxon>Eukaryota</taxon>
        <taxon>Fungi</taxon>
        <taxon>Dikarya</taxon>
        <taxon>Ascomycota</taxon>
        <taxon>Pezizomycotina</taxon>
        <taxon>Sordariomycetes</taxon>
        <taxon>Hypocreomycetidae</taxon>
        <taxon>Glomerellales</taxon>
        <taxon>Glomerellaceae</taxon>
        <taxon>Colletotrichum</taxon>
        <taxon>Colletotrichum gloeosporioides species complex</taxon>
    </lineage>
</organism>
<dbReference type="SUPFAM" id="SSF48264">
    <property type="entry name" value="Cytochrome P450"/>
    <property type="match status" value="1"/>
</dbReference>
<dbReference type="GO" id="GO:0006351">
    <property type="term" value="P:DNA-templated transcription"/>
    <property type="evidence" value="ECO:0007669"/>
    <property type="project" value="InterPro"/>
</dbReference>
<evidence type="ECO:0000259" key="11">
    <source>
        <dbReference type="Pfam" id="PF00135"/>
    </source>
</evidence>
<keyword evidence="3 8" id="KW-0479">Metal-binding</keyword>
<dbReference type="Pfam" id="PF04082">
    <property type="entry name" value="Fungal_trans"/>
    <property type="match status" value="1"/>
</dbReference>
<protein>
    <submittedName>
        <fullName evidence="13">Cytochrome p450</fullName>
    </submittedName>
</protein>
<gene>
    <name evidence="13" type="ORF">CGGC5_13424</name>
</gene>
<dbReference type="PANTHER" id="PTHR46300">
    <property type="entry name" value="P450, PUTATIVE (EUROFUNG)-RELATED-RELATED"/>
    <property type="match status" value="1"/>
</dbReference>
<dbReference type="ESTHER" id="colgn-l2fh91.1">
    <property type="family name" value="Fungal_carboxylesterase_lipase"/>
</dbReference>
<comment type="similarity">
    <text evidence="1">Belongs to the type-B carboxylesterase/lipase family.</text>
</comment>
<feature type="compositionally biased region" description="Acidic residues" evidence="9">
    <location>
        <begin position="563"/>
        <end position="574"/>
    </location>
</feature>
<dbReference type="InterPro" id="IPR036396">
    <property type="entry name" value="Cyt_P450_sf"/>
</dbReference>
<name>L2FH91_COLFN</name>
<dbReference type="GO" id="GO:0016787">
    <property type="term" value="F:hydrolase activity"/>
    <property type="evidence" value="ECO:0007669"/>
    <property type="project" value="UniProtKB-KW"/>
</dbReference>
<feature type="region of interest" description="Disordered" evidence="9">
    <location>
        <begin position="626"/>
        <end position="655"/>
    </location>
</feature>
<keyword evidence="8" id="KW-0349">Heme</keyword>
<dbReference type="STRING" id="1213859.L2FH91"/>
<dbReference type="Gene3D" id="3.40.50.1820">
    <property type="entry name" value="alpha/beta hydrolase"/>
    <property type="match status" value="2"/>
</dbReference>
<dbReference type="InterPro" id="IPR007219">
    <property type="entry name" value="XnlR_reg_dom"/>
</dbReference>
<evidence type="ECO:0000256" key="9">
    <source>
        <dbReference type="SAM" id="MobiDB-lite"/>
    </source>
</evidence>
<accession>L2FH91</accession>
<feature type="domain" description="Xylanolytic transcriptional activator regulatory" evidence="12">
    <location>
        <begin position="761"/>
        <end position="884"/>
    </location>
</feature>
<dbReference type="EMBL" id="KB021149">
    <property type="protein sequence ID" value="ELA25391.1"/>
    <property type="molecule type" value="Genomic_DNA"/>
</dbReference>
<dbReference type="InterPro" id="IPR002401">
    <property type="entry name" value="Cyt_P450_E_grp-I"/>
</dbReference>
<evidence type="ECO:0000313" key="13">
    <source>
        <dbReference type="EMBL" id="ELA25391.1"/>
    </source>
</evidence>
<evidence type="ECO:0000256" key="6">
    <source>
        <dbReference type="ARBA" id="ARBA00023004"/>
    </source>
</evidence>
<sequence length="2021" mass="224094">MAFILFVVLPLIACLSFSIISYRNSRPPKDYKPVPGPRGLPLIGNTHQLGKAPQRQLQKWASENGELFKIRLGWENWVFVNSPEAVREIFDKQSAKTSGRMPMPVVSDLLSGENRLLLLTYGTKWRQLRTIVHKLLTPKASETYKPSQDFEAKQLLFDLATGNDDQESFYLHVRRYTTSVVLTSTYGRRVPAWDCDDMREIYQLLKDFSEAAEPGGFVADLFPPLAQIPSCLQWWRPSAIAAYNRQKKTWMRYWDELKSAVNQKKAPECFVKHFIETDFEKLGISDVQAGFVAGSMIEAGSETTSSALNSAILYLSAHPGVQDTANAELTKVVGDDRSPTFSDEADLPYIRAMGKEILRIRPVTNIGSPHYTTADIFYKDYFIPKNTVVAIPQYVLHYSSEKWDNPEAFDPSRYLSYPEKAGFYAAQGDAKGRDHFDFGGGRRICPGMHLAENSLFVTLAKVLWAFKIEPALDPSGNQIPVDLSDDAYEPGVNTLPKPFKARILMSSAIPLSPNPNAETGPPATPPDASAGVKRSRREITRHERTLHADAAAITVGGHLGEESQSEDTSSEPEDEHPSNAQNRSPRRQSLFSPEKRRKKSPLPTTRDAGSITVATDTETIATIGLDLAEGNESVPHGVPSLSEPRTEQQTDPRPLGSMGIATEDIAASFLDTSFPYPIPPSVLPLPDGTLDFSQDLGFLNSPSWLAFGLPDDHHSMYDVQLNNCLDTATRTAVNEVSPNSTACDSDLSMAEPEQVVIKDFPLWFTQTRFLLTFYATFSGDQDLVSTSTDESGFYNLIYNQARNKLNSNKAKISTMEWSRWVERESWKRVLGGIYVAGTLRMVIYGINPIFNASNDLEVECFHEETLWNAQSSSEWLSLRPKHEHQEVGTMRDLVEGVLSDDQKRSRLDIARVSHFSLLILTHAVMVHMRQLYQISQTSALCAFSNQSFLGQSLLKTGLESLSRCYNLLQMPHQDRLEDLDDKEIVSLRFSSYGILRAAYIRLFDITTGFDRLTLMAEDPKVIETSVAILAEAPLERDRFLLDAVEKTLEGFQIPFRMGHMLMRKTAAFRWSIEHAVAAWDAGLFVTKWVHSVEIDAINGIEPTRAETDLLTAMKEVLEEADYDTEENRSFSAGLARTWSLFLQDHPLIGDIKASSTEDVIQFLGIKYASLNHWFDNAKLVEYDGKGLSAIRHGPQVISDPEGVHKEHFIIQKTLPVSGHPGISGTECLNLNIAASTNSSKGQSLPVIVFIHGGAFITGSNWWPQYDLKRIVQLSIKQGQPLIAVSINYRLGAPGFLTSDELRKEGFKINQGHHDQRVALQYVKRYISGFGGDPHKITVIGESAGGISTSRLLYSNDDAPSQLAVLSGAPPSLPPMDLSAAEEAYRGALKSLGAEDLTPSQRVEALSRLSPEELLEKLDKSLQFLPVLDAATVPFVPTFKAVETKTSIPDNTPCKAIFVGYLPDDASIFGLAGLIQRKPGIGASIQKSIESSFSDHPDKATRLLKAYGISEDTNDEDAFKGVIRFASDIGFQAPARSWAASFPGDSYLFELAETNPWEGPFKGYATHVLDVALLFQNYREHLDAKQQASAEAFAADIITFAHGKAPWKKYQDGGGLGVYRNGVRTYEEGPGVISEQYQVLMEAVTFGSAASGLCDTTKIVEDSVRMGLPIIAVAIQYRLNIFAFGDDDSSVNLALKDQALALQWVQRHVAAFGGDPRAVTLAGESAGAVYCHAHMVSKAPLNQCILASGSLHLSPPQPQERAAAFRSNLKHHLRDLGKVDLRTAPADVVVEALKRSEIQSWFLLMESSLDGWQESLGEANRLMISDVQNESVLWRDGIWSMGVSDIVSAFDIAGEHRDKLKQAYNIYPNRPSSCKLGALDFINDYKFLLPIQEMVQLCKRAETPVYRSLIDEANPWQPSNGAHHAIDLILLFGGFDSSLSPAAKATGEEMRRSWIRFIHSQEPWSPISTAAFGPFGMFQELDDTEVRSRRRIDQAKYLQSVGSQALDKVFLALAAGRISLLN</sequence>